<reference evidence="16 17" key="2">
    <citation type="submission" date="2019-09" db="EMBL/GenBank/DDBJ databases">
        <title>Complete Genome Sequence and Methylome Analysis of free living Spirochaetas.</title>
        <authorList>
            <person name="Leshcheva N."/>
            <person name="Mikheeva N."/>
        </authorList>
    </citation>
    <scope>NUCLEOTIDE SEQUENCE [LARGE SCALE GENOMIC DNA]</scope>
    <source>
        <strain evidence="16 17">P</strain>
    </source>
</reference>
<keyword evidence="7 14" id="KW-0808">Transferase</keyword>
<feature type="binding site" evidence="14">
    <location>
        <position position="113"/>
    </location>
    <ligand>
        <name>[4Fe-4S] cluster</name>
        <dbReference type="ChEBI" id="CHEBI:49883"/>
        <note>4Fe-4S-S-AdoMet</note>
    </ligand>
</feature>
<accession>A0A5C1QF68</accession>
<organism evidence="16 17">
    <name type="scientific">Thiospirochaeta perfilievii</name>
    <dbReference type="NCBI Taxonomy" id="252967"/>
    <lineage>
        <taxon>Bacteria</taxon>
        <taxon>Pseudomonadati</taxon>
        <taxon>Spirochaetota</taxon>
        <taxon>Spirochaetia</taxon>
        <taxon>Spirochaetales</taxon>
        <taxon>Spirochaetaceae</taxon>
        <taxon>Thiospirochaeta</taxon>
    </lineage>
</organism>
<keyword evidence="4 14" id="KW-0963">Cytoplasm</keyword>
<dbReference type="OrthoDB" id="9793973at2"/>
<dbReference type="RefSeq" id="WP_149569301.1">
    <property type="nucleotide sequence ID" value="NZ_CP035807.1"/>
</dbReference>
<dbReference type="SUPFAM" id="SSF102114">
    <property type="entry name" value="Radical SAM enzymes"/>
    <property type="match status" value="1"/>
</dbReference>
<dbReference type="GO" id="GO:0019843">
    <property type="term" value="F:rRNA binding"/>
    <property type="evidence" value="ECO:0007669"/>
    <property type="project" value="UniProtKB-UniRule"/>
</dbReference>
<dbReference type="Pfam" id="PF21016">
    <property type="entry name" value="RlmN_N"/>
    <property type="match status" value="1"/>
</dbReference>
<evidence type="ECO:0000256" key="6">
    <source>
        <dbReference type="ARBA" id="ARBA00022603"/>
    </source>
</evidence>
<dbReference type="PIRSF" id="PIRSF006004">
    <property type="entry name" value="CHP00048"/>
    <property type="match status" value="1"/>
</dbReference>
<keyword evidence="9 14" id="KW-0819">tRNA processing</keyword>
<dbReference type="InterPro" id="IPR013785">
    <property type="entry name" value="Aldolase_TIM"/>
</dbReference>
<dbReference type="InterPro" id="IPR004383">
    <property type="entry name" value="rRNA_lsu_MTrfase_RlmN/Cfr"/>
</dbReference>
<comment type="catalytic activity">
    <reaction evidence="14">
        <text>adenosine(2503) in 23S rRNA + 2 reduced [2Fe-2S]-[ferredoxin] + 2 S-adenosyl-L-methionine = 2-methyladenosine(2503) in 23S rRNA + 5'-deoxyadenosine + L-methionine + 2 oxidized [2Fe-2S]-[ferredoxin] + S-adenosyl-L-homocysteine</text>
        <dbReference type="Rhea" id="RHEA:42916"/>
        <dbReference type="Rhea" id="RHEA-COMP:10000"/>
        <dbReference type="Rhea" id="RHEA-COMP:10001"/>
        <dbReference type="Rhea" id="RHEA-COMP:10152"/>
        <dbReference type="Rhea" id="RHEA-COMP:10282"/>
        <dbReference type="ChEBI" id="CHEBI:17319"/>
        <dbReference type="ChEBI" id="CHEBI:33737"/>
        <dbReference type="ChEBI" id="CHEBI:33738"/>
        <dbReference type="ChEBI" id="CHEBI:57844"/>
        <dbReference type="ChEBI" id="CHEBI:57856"/>
        <dbReference type="ChEBI" id="CHEBI:59789"/>
        <dbReference type="ChEBI" id="CHEBI:74411"/>
        <dbReference type="ChEBI" id="CHEBI:74497"/>
        <dbReference type="EC" id="2.1.1.192"/>
    </reaction>
</comment>
<feature type="binding site" evidence="14">
    <location>
        <position position="288"/>
    </location>
    <ligand>
        <name>S-adenosyl-L-methionine</name>
        <dbReference type="ChEBI" id="CHEBI:59789"/>
    </ligand>
</feature>
<keyword evidence="12 14" id="KW-0411">Iron-sulfur</keyword>
<evidence type="ECO:0000313" key="17">
    <source>
        <dbReference type="Proteomes" id="UP000323824"/>
    </source>
</evidence>
<dbReference type="CDD" id="cd01335">
    <property type="entry name" value="Radical_SAM"/>
    <property type="match status" value="1"/>
</dbReference>
<evidence type="ECO:0000256" key="7">
    <source>
        <dbReference type="ARBA" id="ARBA00022679"/>
    </source>
</evidence>
<protein>
    <recommendedName>
        <fullName evidence="14">Probable dual-specificity RNA methyltransferase RlmN</fullName>
        <ecNumber evidence="14">2.1.1.192</ecNumber>
    </recommendedName>
    <alternativeName>
        <fullName evidence="14">23S rRNA (adenine(2503)-C(2))-methyltransferase</fullName>
    </alternativeName>
    <alternativeName>
        <fullName evidence="14">23S rRNA m2A2503 methyltransferase</fullName>
    </alternativeName>
    <alternativeName>
        <fullName evidence="14">Ribosomal RNA large subunit methyltransferase N</fullName>
    </alternativeName>
    <alternativeName>
        <fullName evidence="14">tRNA (adenine(37)-C(2))-methyltransferase</fullName>
    </alternativeName>
    <alternativeName>
        <fullName evidence="14">tRNA m2A37 methyltransferase</fullName>
    </alternativeName>
</protein>
<dbReference type="GO" id="GO:0005737">
    <property type="term" value="C:cytoplasm"/>
    <property type="evidence" value="ECO:0007669"/>
    <property type="project" value="UniProtKB-SubCell"/>
</dbReference>
<comment type="subcellular location">
    <subcellularLocation>
        <location evidence="1 14">Cytoplasm</location>
    </subcellularLocation>
</comment>
<evidence type="ECO:0000256" key="4">
    <source>
        <dbReference type="ARBA" id="ARBA00022490"/>
    </source>
</evidence>
<dbReference type="EMBL" id="CP035807">
    <property type="protein sequence ID" value="QEN06067.1"/>
    <property type="molecule type" value="Genomic_DNA"/>
</dbReference>
<feature type="binding site" evidence="14">
    <location>
        <position position="120"/>
    </location>
    <ligand>
        <name>[4Fe-4S] cluster</name>
        <dbReference type="ChEBI" id="CHEBI:49883"/>
        <note>4Fe-4S-S-AdoMet</note>
    </ligand>
</feature>
<dbReference type="NCBIfam" id="TIGR00048">
    <property type="entry name" value="rRNA_mod_RlmN"/>
    <property type="match status" value="1"/>
</dbReference>
<dbReference type="EC" id="2.1.1.192" evidence="14"/>
<sequence>MINKKNLIGMTLLELESFVLTLNMKKFRAKQITDWIYNKKVTSFDEFTNFSKDDREKLKNSAVINSLKPSKVMVSKDGTKKYLFTIDSWKSIEVAYIPEKRRNTLCISSQVGCRMGCQFCMTDKQSLQRSLTSYEIINQILSLPEGDSITNIVFMGMGEPLDNYEEVTKVLDILTKPWGLNISPHKITLSTVGLIPKLKQFLQERECNLALSVHNPISDERSSFMPIERAYKVKDVIDVIRDFDMPKNRTFSVEYILFKDLNDSLKHVKALVKLLHGLRVKVNLISYHEIPGEDYKGLSYDNMVWFKDELKKRGVITTIRKSRGQDIDAACGLLSTKESLGLKK</sequence>
<comment type="cofactor">
    <cofactor evidence="14">
        <name>[4Fe-4S] cluster</name>
        <dbReference type="ChEBI" id="CHEBI:49883"/>
    </cofactor>
    <text evidence="14">Binds 1 [4Fe-4S] cluster. The cluster is coordinated with 3 cysteines and an exchangeable S-adenosyl-L-methionine.</text>
</comment>
<keyword evidence="3 14" id="KW-0004">4Fe-4S</keyword>
<dbReference type="SFLD" id="SFLDG01062">
    <property type="entry name" value="methyltransferase_(Class_A)"/>
    <property type="match status" value="1"/>
</dbReference>
<dbReference type="SFLD" id="SFLDS00029">
    <property type="entry name" value="Radical_SAM"/>
    <property type="match status" value="1"/>
</dbReference>
<dbReference type="InterPro" id="IPR058240">
    <property type="entry name" value="rSAM_sf"/>
</dbReference>
<feature type="binding site" evidence="14">
    <location>
        <begin position="158"/>
        <end position="159"/>
    </location>
    <ligand>
        <name>S-adenosyl-L-methionine</name>
        <dbReference type="ChEBI" id="CHEBI:59789"/>
    </ligand>
</feature>
<dbReference type="SFLD" id="SFLDF00275">
    <property type="entry name" value="adenosine_C2_methyltransferase"/>
    <property type="match status" value="1"/>
</dbReference>
<keyword evidence="11 14" id="KW-0408">Iron</keyword>
<dbReference type="Pfam" id="PF04055">
    <property type="entry name" value="Radical_SAM"/>
    <property type="match status" value="1"/>
</dbReference>
<dbReference type="GO" id="GO:0002935">
    <property type="term" value="F:tRNA (adenine(37)-C2)-methyltransferase activity"/>
    <property type="evidence" value="ECO:0007669"/>
    <property type="project" value="UniProtKB-UniRule"/>
</dbReference>
<dbReference type="GO" id="GO:0046872">
    <property type="term" value="F:metal ion binding"/>
    <property type="evidence" value="ECO:0007669"/>
    <property type="project" value="UniProtKB-KW"/>
</dbReference>
<keyword evidence="17" id="KW-1185">Reference proteome</keyword>
<keyword evidence="10 14" id="KW-0479">Metal-binding</keyword>
<feature type="binding site" evidence="14">
    <location>
        <position position="117"/>
    </location>
    <ligand>
        <name>[4Fe-4S] cluster</name>
        <dbReference type="ChEBI" id="CHEBI:49883"/>
        <note>4Fe-4S-S-AdoMet</note>
    </ligand>
</feature>
<comment type="function">
    <text evidence="14">Specifically methylates position 2 of adenine 2503 in 23S rRNA and position 2 of adenine 37 in tRNAs.</text>
</comment>
<evidence type="ECO:0000256" key="8">
    <source>
        <dbReference type="ARBA" id="ARBA00022691"/>
    </source>
</evidence>
<evidence type="ECO:0000256" key="13">
    <source>
        <dbReference type="ARBA" id="ARBA00023157"/>
    </source>
</evidence>
<evidence type="ECO:0000256" key="3">
    <source>
        <dbReference type="ARBA" id="ARBA00022485"/>
    </source>
</evidence>
<evidence type="ECO:0000256" key="12">
    <source>
        <dbReference type="ARBA" id="ARBA00023014"/>
    </source>
</evidence>
<keyword evidence="13 14" id="KW-1015">Disulfide bond</keyword>
<keyword evidence="8 14" id="KW-0949">S-adenosyl-L-methionine</keyword>
<evidence type="ECO:0000256" key="10">
    <source>
        <dbReference type="ARBA" id="ARBA00022723"/>
    </source>
</evidence>
<dbReference type="AlphaFoldDB" id="A0A5C1QF68"/>
<evidence type="ECO:0000259" key="15">
    <source>
        <dbReference type="PROSITE" id="PS51918"/>
    </source>
</evidence>
<evidence type="ECO:0000256" key="11">
    <source>
        <dbReference type="ARBA" id="ARBA00023004"/>
    </source>
</evidence>
<evidence type="ECO:0000256" key="14">
    <source>
        <dbReference type="HAMAP-Rule" id="MF_01849"/>
    </source>
</evidence>
<feature type="active site" description="Proton acceptor" evidence="14">
    <location>
        <position position="93"/>
    </location>
</feature>
<comment type="catalytic activity">
    <reaction evidence="14">
        <text>adenosine(37) in tRNA + 2 reduced [2Fe-2S]-[ferredoxin] + 2 S-adenosyl-L-methionine = 2-methyladenosine(37) in tRNA + 5'-deoxyadenosine + L-methionine + 2 oxidized [2Fe-2S]-[ferredoxin] + S-adenosyl-L-homocysteine</text>
        <dbReference type="Rhea" id="RHEA:43332"/>
        <dbReference type="Rhea" id="RHEA-COMP:10000"/>
        <dbReference type="Rhea" id="RHEA-COMP:10001"/>
        <dbReference type="Rhea" id="RHEA-COMP:10162"/>
        <dbReference type="Rhea" id="RHEA-COMP:10485"/>
        <dbReference type="ChEBI" id="CHEBI:17319"/>
        <dbReference type="ChEBI" id="CHEBI:33737"/>
        <dbReference type="ChEBI" id="CHEBI:33738"/>
        <dbReference type="ChEBI" id="CHEBI:57844"/>
        <dbReference type="ChEBI" id="CHEBI:57856"/>
        <dbReference type="ChEBI" id="CHEBI:59789"/>
        <dbReference type="ChEBI" id="CHEBI:74411"/>
        <dbReference type="ChEBI" id="CHEBI:74497"/>
        <dbReference type="EC" id="2.1.1.192"/>
    </reaction>
</comment>
<dbReference type="PROSITE" id="PS51918">
    <property type="entry name" value="RADICAL_SAM"/>
    <property type="match status" value="1"/>
</dbReference>
<name>A0A5C1QF68_9SPIO</name>
<dbReference type="KEGG" id="sper:EW093_15690"/>
<keyword evidence="6 14" id="KW-0489">Methyltransferase</keyword>
<evidence type="ECO:0000256" key="5">
    <source>
        <dbReference type="ARBA" id="ARBA00022552"/>
    </source>
</evidence>
<evidence type="ECO:0000256" key="1">
    <source>
        <dbReference type="ARBA" id="ARBA00004496"/>
    </source>
</evidence>
<dbReference type="GO" id="GO:0000049">
    <property type="term" value="F:tRNA binding"/>
    <property type="evidence" value="ECO:0007669"/>
    <property type="project" value="UniProtKB-UniRule"/>
</dbReference>
<feature type="active site" description="S-methylcysteine intermediate" evidence="14">
    <location>
        <position position="331"/>
    </location>
</feature>
<dbReference type="PANTHER" id="PTHR30544:SF5">
    <property type="entry name" value="RADICAL SAM CORE DOMAIN-CONTAINING PROTEIN"/>
    <property type="match status" value="1"/>
</dbReference>
<gene>
    <name evidence="14 16" type="primary">rlmN</name>
    <name evidence="16" type="ORF">EW093_15690</name>
</gene>
<comment type="miscellaneous">
    <text evidence="14">Reaction proceeds by a ping-pong mechanism involving intermediate methylation of a conserved cysteine residue.</text>
</comment>
<proteinExistence type="inferred from homology"/>
<keyword evidence="5 14" id="KW-0698">rRNA processing</keyword>
<dbReference type="Gene3D" id="3.20.20.70">
    <property type="entry name" value="Aldolase class I"/>
    <property type="match status" value="1"/>
</dbReference>
<evidence type="ECO:0000256" key="9">
    <source>
        <dbReference type="ARBA" id="ARBA00022694"/>
    </source>
</evidence>
<reference evidence="16 17" key="1">
    <citation type="submission" date="2019-02" db="EMBL/GenBank/DDBJ databases">
        <authorList>
            <person name="Fomenkov A."/>
            <person name="Dubinina G."/>
            <person name="Grabovich M."/>
            <person name="Vincze T."/>
            <person name="Roberts R.J."/>
        </authorList>
    </citation>
    <scope>NUCLEOTIDE SEQUENCE [LARGE SCALE GENOMIC DNA]</scope>
    <source>
        <strain evidence="16 17">P</strain>
    </source>
</reference>
<evidence type="ECO:0000313" key="16">
    <source>
        <dbReference type="EMBL" id="QEN06067.1"/>
    </source>
</evidence>
<dbReference type="HAMAP" id="MF_01849">
    <property type="entry name" value="RNA_methyltr_RlmN"/>
    <property type="match status" value="1"/>
</dbReference>
<evidence type="ECO:0000256" key="2">
    <source>
        <dbReference type="ARBA" id="ARBA00007544"/>
    </source>
</evidence>
<dbReference type="InterPro" id="IPR048641">
    <property type="entry name" value="RlmN_N"/>
</dbReference>
<dbReference type="GO" id="GO:0051539">
    <property type="term" value="F:4 iron, 4 sulfur cluster binding"/>
    <property type="evidence" value="ECO:0007669"/>
    <property type="project" value="UniProtKB-UniRule"/>
</dbReference>
<dbReference type="Proteomes" id="UP000323824">
    <property type="component" value="Chromosome"/>
</dbReference>
<dbReference type="GO" id="GO:0030488">
    <property type="term" value="P:tRNA methylation"/>
    <property type="evidence" value="ECO:0007669"/>
    <property type="project" value="UniProtKB-UniRule"/>
</dbReference>
<feature type="binding site" evidence="14">
    <location>
        <begin position="212"/>
        <end position="214"/>
    </location>
    <ligand>
        <name>S-adenosyl-L-methionine</name>
        <dbReference type="ChEBI" id="CHEBI:59789"/>
    </ligand>
</feature>
<feature type="binding site" evidence="14">
    <location>
        <position position="190"/>
    </location>
    <ligand>
        <name>S-adenosyl-L-methionine</name>
        <dbReference type="ChEBI" id="CHEBI:59789"/>
    </ligand>
</feature>
<comment type="caution">
    <text evidence="14">Lacks conserved residue(s) required for the propagation of feature annotation.</text>
</comment>
<dbReference type="GO" id="GO:0070040">
    <property type="term" value="F:rRNA (adenine(2503)-C2-)-methyltransferase activity"/>
    <property type="evidence" value="ECO:0007669"/>
    <property type="project" value="UniProtKB-UniRule"/>
</dbReference>
<comment type="similarity">
    <text evidence="2 14">Belongs to the radical SAM superfamily. RlmN family.</text>
</comment>
<dbReference type="InterPro" id="IPR027492">
    <property type="entry name" value="RNA_MTrfase_RlmN"/>
</dbReference>
<dbReference type="InterPro" id="IPR007197">
    <property type="entry name" value="rSAM"/>
</dbReference>
<dbReference type="GO" id="GO:0070475">
    <property type="term" value="P:rRNA base methylation"/>
    <property type="evidence" value="ECO:0007669"/>
    <property type="project" value="UniProtKB-UniRule"/>
</dbReference>
<dbReference type="Gene3D" id="1.10.150.530">
    <property type="match status" value="1"/>
</dbReference>
<feature type="domain" description="Radical SAM core" evidence="15">
    <location>
        <begin position="99"/>
        <end position="326"/>
    </location>
</feature>
<dbReference type="InterPro" id="IPR040072">
    <property type="entry name" value="Methyltransferase_A"/>
</dbReference>
<dbReference type="PANTHER" id="PTHR30544">
    <property type="entry name" value="23S RRNA METHYLTRANSFERASE"/>
    <property type="match status" value="1"/>
</dbReference>